<dbReference type="Pfam" id="PF01498">
    <property type="entry name" value="HTH_Tnp_Tc3_2"/>
    <property type="match status" value="1"/>
</dbReference>
<dbReference type="InterPro" id="IPR002492">
    <property type="entry name" value="Transposase_Tc1-like"/>
</dbReference>
<dbReference type="PANTHER" id="PTHR23022">
    <property type="entry name" value="TRANSPOSABLE ELEMENT-RELATED"/>
    <property type="match status" value="1"/>
</dbReference>
<keyword evidence="5" id="KW-1185">Reference proteome</keyword>
<reference evidence="4" key="1">
    <citation type="submission" date="2025-08" db="UniProtKB">
        <authorList>
            <consortium name="Ensembl"/>
        </authorList>
    </citation>
    <scope>IDENTIFICATION</scope>
</reference>
<dbReference type="GO" id="GO:0006313">
    <property type="term" value="P:DNA transposition"/>
    <property type="evidence" value="ECO:0007669"/>
    <property type="project" value="InterPro"/>
</dbReference>
<name>A0A8C2WR59_CYCLU</name>
<evidence type="ECO:0008006" key="6">
    <source>
        <dbReference type="Google" id="ProtNLM"/>
    </source>
</evidence>
<feature type="chain" id="PRO_5034280348" description="Transposase Tc1-like domain-containing protein" evidence="1">
    <location>
        <begin position="28"/>
        <end position="314"/>
    </location>
</feature>
<sequence>MKPIMRGYLKWPVVLLFASSLKTGNMGASKQLSNDLKTKIVQHHGLGEGDTKLAQRFQLSVSTVRNIVRKWKTTGTVLVKARSGRPRTISGKQRRRMVRTVQLNPQTSSKDLQHDLAADGVTVHRSTIQHTLHKKMLYGRGMRQKPFLRPCHKKSRLRYAKAHLDKPASFWNKVLWTDETKIELFGHNKGRYAWPKKNKAFQDKHLLPTVKCGGGSIMLWGCVASAGTGNLVKVEGRMDSSQYQQILVNNVQESVAKLKLSRGWILQQDIDAKHRSNSTKALMQRNKYNVLEWTSQPKFMHLPTFVYIIIAHFL</sequence>
<evidence type="ECO:0000259" key="2">
    <source>
        <dbReference type="Pfam" id="PF01498"/>
    </source>
</evidence>
<dbReference type="InterPro" id="IPR036397">
    <property type="entry name" value="RNaseH_sf"/>
</dbReference>
<dbReference type="Ensembl" id="ENSCLMT00005008518.1">
    <property type="protein sequence ID" value="ENSCLMP00005007946.1"/>
    <property type="gene ID" value="ENSCLMG00005004379.1"/>
</dbReference>
<dbReference type="GO" id="GO:0015074">
    <property type="term" value="P:DNA integration"/>
    <property type="evidence" value="ECO:0007669"/>
    <property type="project" value="InterPro"/>
</dbReference>
<feature type="domain" description="Sleeping Beauty transposase HTH" evidence="3">
    <location>
        <begin position="26"/>
        <end position="77"/>
    </location>
</feature>
<reference evidence="4" key="2">
    <citation type="submission" date="2025-09" db="UniProtKB">
        <authorList>
            <consortium name="Ensembl"/>
        </authorList>
    </citation>
    <scope>IDENTIFICATION</scope>
</reference>
<dbReference type="GeneTree" id="ENSGT01140000282498"/>
<evidence type="ECO:0000313" key="5">
    <source>
        <dbReference type="Proteomes" id="UP000694565"/>
    </source>
</evidence>
<dbReference type="Proteomes" id="UP000694565">
    <property type="component" value="Unplaced"/>
</dbReference>
<dbReference type="SUPFAM" id="SSF46689">
    <property type="entry name" value="Homeodomain-like"/>
    <property type="match status" value="1"/>
</dbReference>
<evidence type="ECO:0000259" key="3">
    <source>
        <dbReference type="Pfam" id="PF25787"/>
    </source>
</evidence>
<evidence type="ECO:0000256" key="1">
    <source>
        <dbReference type="SAM" id="SignalP"/>
    </source>
</evidence>
<feature type="domain" description="Transposase Tc1-like" evidence="2">
    <location>
        <begin position="94"/>
        <end position="165"/>
    </location>
</feature>
<dbReference type="Gene3D" id="3.30.420.10">
    <property type="entry name" value="Ribonuclease H-like superfamily/Ribonuclease H"/>
    <property type="match status" value="1"/>
</dbReference>
<protein>
    <recommendedName>
        <fullName evidence="6">Transposase Tc1-like domain-containing protein</fullName>
    </recommendedName>
</protein>
<dbReference type="AlphaFoldDB" id="A0A8C2WR59"/>
<evidence type="ECO:0000313" key="4">
    <source>
        <dbReference type="Ensembl" id="ENSCLMP00005007946.1"/>
    </source>
</evidence>
<proteinExistence type="predicted"/>
<dbReference type="PANTHER" id="PTHR23022:SF135">
    <property type="entry name" value="SI:DKEY-77F5.3"/>
    <property type="match status" value="1"/>
</dbReference>
<dbReference type="InterPro" id="IPR009057">
    <property type="entry name" value="Homeodomain-like_sf"/>
</dbReference>
<dbReference type="Gene3D" id="1.10.10.10">
    <property type="entry name" value="Winged helix-like DNA-binding domain superfamily/Winged helix DNA-binding domain"/>
    <property type="match status" value="1"/>
</dbReference>
<dbReference type="Pfam" id="PF25787">
    <property type="entry name" value="HTH_SB"/>
    <property type="match status" value="1"/>
</dbReference>
<dbReference type="GO" id="GO:0003677">
    <property type="term" value="F:DNA binding"/>
    <property type="evidence" value="ECO:0007669"/>
    <property type="project" value="InterPro"/>
</dbReference>
<feature type="signal peptide" evidence="1">
    <location>
        <begin position="1"/>
        <end position="27"/>
    </location>
</feature>
<keyword evidence="1" id="KW-0732">Signal</keyword>
<accession>A0A8C2WR59</accession>
<dbReference type="InterPro" id="IPR057667">
    <property type="entry name" value="HTH_SB"/>
</dbReference>
<dbReference type="InterPro" id="IPR052338">
    <property type="entry name" value="Transposase_5"/>
</dbReference>
<organism evidence="4 5">
    <name type="scientific">Cyclopterus lumpus</name>
    <name type="common">Lumpsucker</name>
    <dbReference type="NCBI Taxonomy" id="8103"/>
    <lineage>
        <taxon>Eukaryota</taxon>
        <taxon>Metazoa</taxon>
        <taxon>Chordata</taxon>
        <taxon>Craniata</taxon>
        <taxon>Vertebrata</taxon>
        <taxon>Euteleostomi</taxon>
        <taxon>Actinopterygii</taxon>
        <taxon>Neopterygii</taxon>
        <taxon>Teleostei</taxon>
        <taxon>Neoteleostei</taxon>
        <taxon>Acanthomorphata</taxon>
        <taxon>Eupercaria</taxon>
        <taxon>Perciformes</taxon>
        <taxon>Cottioidei</taxon>
        <taxon>Cottales</taxon>
        <taxon>Cyclopteridae</taxon>
        <taxon>Cyclopterus</taxon>
    </lineage>
</organism>
<dbReference type="InterPro" id="IPR036388">
    <property type="entry name" value="WH-like_DNA-bd_sf"/>
</dbReference>